<dbReference type="EMBL" id="UOFK01000079">
    <property type="protein sequence ID" value="VAW75489.1"/>
    <property type="molecule type" value="Genomic_DNA"/>
</dbReference>
<proteinExistence type="predicted"/>
<evidence type="ECO:0000256" key="2">
    <source>
        <dbReference type="ARBA" id="ARBA00022697"/>
    </source>
</evidence>
<keyword evidence="1" id="KW-0028">Amino-acid biosynthesis</keyword>
<dbReference type="EC" id="1.1.1.3" evidence="7"/>
<keyword evidence="3" id="KW-0521">NADP</keyword>
<dbReference type="AlphaFoldDB" id="A0A3B0YMH6"/>
<comment type="pathway">
    <text evidence="5">Amino-acid biosynthesis; L-methionine biosynthesis via de novo pathway.</text>
</comment>
<dbReference type="GO" id="GO:0004412">
    <property type="term" value="F:homoserine dehydrogenase activity"/>
    <property type="evidence" value="ECO:0007669"/>
    <property type="project" value="UniProtKB-EC"/>
</dbReference>
<gene>
    <name evidence="7" type="ORF">MNBD_GAMMA13-1551</name>
</gene>
<dbReference type="InterPro" id="IPR045865">
    <property type="entry name" value="ACT-like_dom_sf"/>
</dbReference>
<evidence type="ECO:0000313" key="7">
    <source>
        <dbReference type="EMBL" id="VAW75489.1"/>
    </source>
</evidence>
<evidence type="ECO:0000256" key="1">
    <source>
        <dbReference type="ARBA" id="ARBA00022605"/>
    </source>
</evidence>
<dbReference type="SUPFAM" id="SSF55021">
    <property type="entry name" value="ACT-like"/>
    <property type="match status" value="1"/>
</dbReference>
<protein>
    <submittedName>
        <fullName evidence="7">Homoserine dehydrogenase</fullName>
        <ecNumber evidence="7">1.1.1.3</ecNumber>
    </submittedName>
</protein>
<evidence type="ECO:0000256" key="5">
    <source>
        <dbReference type="ARBA" id="ARBA00034478"/>
    </source>
</evidence>
<dbReference type="PROSITE" id="PS51671">
    <property type="entry name" value="ACT"/>
    <property type="match status" value="1"/>
</dbReference>
<evidence type="ECO:0000256" key="3">
    <source>
        <dbReference type="ARBA" id="ARBA00022857"/>
    </source>
</evidence>
<sequence length="136" mass="14836">GAGAEPTASAVVADIVDVARTLTVDSENRVPHLAFQPDALSDLPILSMDDVETAYYLRLCVLDKAGVMADITHILADNSISIEALIQKEPFEDEQQVPVILLTHRVREQQMNAAIAKIESLDSVAGKVTRIRMEQL</sequence>
<evidence type="ECO:0000259" key="6">
    <source>
        <dbReference type="PROSITE" id="PS51671"/>
    </source>
</evidence>
<keyword evidence="4" id="KW-0486">Methionine biosynthesis</keyword>
<dbReference type="InterPro" id="IPR002912">
    <property type="entry name" value="ACT_dom"/>
</dbReference>
<reference evidence="7" key="1">
    <citation type="submission" date="2018-06" db="EMBL/GenBank/DDBJ databases">
        <authorList>
            <person name="Zhirakovskaya E."/>
        </authorList>
    </citation>
    <scope>NUCLEOTIDE SEQUENCE</scope>
</reference>
<feature type="domain" description="ACT" evidence="6">
    <location>
        <begin position="56"/>
        <end position="133"/>
    </location>
</feature>
<evidence type="ECO:0000256" key="4">
    <source>
        <dbReference type="ARBA" id="ARBA00023167"/>
    </source>
</evidence>
<dbReference type="GO" id="GO:0009088">
    <property type="term" value="P:threonine biosynthetic process"/>
    <property type="evidence" value="ECO:0007669"/>
    <property type="project" value="UniProtKB-KW"/>
</dbReference>
<accession>A0A3B0YMH6</accession>
<feature type="non-terminal residue" evidence="7">
    <location>
        <position position="1"/>
    </location>
</feature>
<keyword evidence="7" id="KW-0560">Oxidoreductase</keyword>
<dbReference type="Gene3D" id="3.40.50.720">
    <property type="entry name" value="NAD(P)-binding Rossmann-like Domain"/>
    <property type="match status" value="1"/>
</dbReference>
<keyword evidence="2" id="KW-0791">Threonine biosynthesis</keyword>
<dbReference type="GO" id="GO:0009086">
    <property type="term" value="P:methionine biosynthetic process"/>
    <property type="evidence" value="ECO:0007669"/>
    <property type="project" value="UniProtKB-KW"/>
</dbReference>
<organism evidence="7">
    <name type="scientific">hydrothermal vent metagenome</name>
    <dbReference type="NCBI Taxonomy" id="652676"/>
    <lineage>
        <taxon>unclassified sequences</taxon>
        <taxon>metagenomes</taxon>
        <taxon>ecological metagenomes</taxon>
    </lineage>
</organism>
<dbReference type="FunFam" id="3.30.70.260:FF:000030">
    <property type="entry name" value="Homoserine dehydrogenase"/>
    <property type="match status" value="1"/>
</dbReference>
<dbReference type="CDD" id="cd04881">
    <property type="entry name" value="ACT_HSDH-Hom"/>
    <property type="match status" value="1"/>
</dbReference>
<dbReference type="Gene3D" id="3.30.70.260">
    <property type="match status" value="1"/>
</dbReference>
<dbReference type="Pfam" id="PF01842">
    <property type="entry name" value="ACT"/>
    <property type="match status" value="1"/>
</dbReference>
<name>A0A3B0YMH6_9ZZZZ</name>